<evidence type="ECO:0000313" key="9">
    <source>
        <dbReference type="Proteomes" id="UP000827549"/>
    </source>
</evidence>
<dbReference type="RefSeq" id="XP_062629721.1">
    <property type="nucleotide sequence ID" value="XM_062773737.1"/>
</dbReference>
<dbReference type="PANTHER" id="PTHR24135:SF28">
    <property type="entry name" value="LD13733P"/>
    <property type="match status" value="1"/>
</dbReference>
<dbReference type="InterPro" id="IPR013761">
    <property type="entry name" value="SAM/pointed_sf"/>
</dbReference>
<dbReference type="Proteomes" id="UP000827549">
    <property type="component" value="Chromosome 5"/>
</dbReference>
<dbReference type="InterPro" id="IPR000159">
    <property type="entry name" value="RA_dom"/>
</dbReference>
<feature type="coiled-coil region" evidence="3">
    <location>
        <begin position="109"/>
        <end position="136"/>
    </location>
</feature>
<dbReference type="InterPro" id="IPR051569">
    <property type="entry name" value="SHANK"/>
</dbReference>
<name>A0AAF0YBL7_9TREE</name>
<dbReference type="Pfam" id="PF00018">
    <property type="entry name" value="SH3_1"/>
    <property type="match status" value="1"/>
</dbReference>
<dbReference type="PROSITE" id="PS50002">
    <property type="entry name" value="SH3"/>
    <property type="match status" value="2"/>
</dbReference>
<feature type="domain" description="SH3" evidence="5">
    <location>
        <begin position="436"/>
        <end position="505"/>
    </location>
</feature>
<reference evidence="8" key="1">
    <citation type="submission" date="2023-10" db="EMBL/GenBank/DDBJ databases">
        <authorList>
            <person name="Noh H."/>
        </authorList>
    </citation>
    <scope>NUCLEOTIDE SEQUENCE</scope>
    <source>
        <strain evidence="8">DUCC4014</strain>
    </source>
</reference>
<evidence type="ECO:0000259" key="6">
    <source>
        <dbReference type="PROSITE" id="PS50105"/>
    </source>
</evidence>
<keyword evidence="3" id="KW-0175">Coiled coil</keyword>
<dbReference type="Pfam" id="PF00788">
    <property type="entry name" value="RA"/>
    <property type="match status" value="1"/>
</dbReference>
<evidence type="ECO:0000313" key="8">
    <source>
        <dbReference type="EMBL" id="WOO83695.1"/>
    </source>
</evidence>
<feature type="compositionally biased region" description="Polar residues" evidence="4">
    <location>
        <begin position="357"/>
        <end position="368"/>
    </location>
</feature>
<dbReference type="Pfam" id="PF07647">
    <property type="entry name" value="SAM_2"/>
    <property type="match status" value="1"/>
</dbReference>
<feature type="region of interest" description="Disordered" evidence="4">
    <location>
        <begin position="599"/>
        <end position="620"/>
    </location>
</feature>
<dbReference type="PROSITE" id="PS50105">
    <property type="entry name" value="SAM_DOMAIN"/>
    <property type="match status" value="1"/>
</dbReference>
<evidence type="ECO:0000256" key="2">
    <source>
        <dbReference type="PROSITE-ProRule" id="PRU00192"/>
    </source>
</evidence>
<dbReference type="SMART" id="SM00326">
    <property type="entry name" value="SH3"/>
    <property type="match status" value="2"/>
</dbReference>
<evidence type="ECO:0000259" key="7">
    <source>
        <dbReference type="PROSITE" id="PS50200"/>
    </source>
</evidence>
<feature type="compositionally biased region" description="Low complexity" evidence="4">
    <location>
        <begin position="369"/>
        <end position="391"/>
    </location>
</feature>
<dbReference type="SUPFAM" id="SSF47769">
    <property type="entry name" value="SAM/Pointed domain"/>
    <property type="match status" value="1"/>
</dbReference>
<proteinExistence type="predicted"/>
<dbReference type="GO" id="GO:0007165">
    <property type="term" value="P:signal transduction"/>
    <property type="evidence" value="ECO:0007669"/>
    <property type="project" value="InterPro"/>
</dbReference>
<feature type="domain" description="Ras-associating" evidence="7">
    <location>
        <begin position="259"/>
        <end position="337"/>
    </location>
</feature>
<dbReference type="Gene3D" id="3.10.20.90">
    <property type="entry name" value="Phosphatidylinositol 3-kinase Catalytic Subunit, Chain A, domain 1"/>
    <property type="match status" value="1"/>
</dbReference>
<keyword evidence="9" id="KW-1185">Reference proteome</keyword>
<dbReference type="SMART" id="SM00454">
    <property type="entry name" value="SAM"/>
    <property type="match status" value="1"/>
</dbReference>
<feature type="domain" description="SAM" evidence="6">
    <location>
        <begin position="19"/>
        <end position="82"/>
    </location>
</feature>
<sequence>MTDTSTKLPPPPTTPILDWDEADVHKYFVSLGLDKYETQIYDEGITGDVLCALDMASLLDLGITSLGNRLTVLRAVFELKREQGVEMGDDDWRPQEDVTLEAIQTQAKIEQMWNLIQDQQERLQQLETEHNYLRKVLKQQGIPVGSDGLVPSIRTEDAHGTPQTAISYSFDSPSHLNGPQTAIPRLISATSLTPKPSNKGFVTGPSLPNAKPALMRTKSDGGVKPLSGNVIPSSPTPPTELAKQTVSRSTTRSKDAGPSADSHAKSFRVTMEDPCWRVLPAALKKYKINDDWRVYALFICYANTERCLSYDEKPLLLFQKLKDSGQRPVFMLRHIRDIKSPIAVAQQKQANKMGLPPNSTTNLLPTIESTAGSPTTTAPNGAAAARPAPANGDQPSGRTPNAGTFPELPSPGMRDKDEVPQDTQPGTVVDRDGNVHSVTYAISIYPYIADRTDEFDVAVGATFVVMQKARGWWFVQKDPDGAGKIVSDPARAAWVPAGCLLEMSAPIQSVSPRSPGRLPGRAPLRPSSIMSSSYPGVVLMDYVAKDENELTLKEGQKIRVYKKYCHWSYSIMEETGERGWAPAWFIGKVSGDKAVEGITSPIPRGDRGNGDAPASGGAAATTPALAASATLGGTALVSPVAEVAEEK</sequence>
<dbReference type="SMART" id="SM00314">
    <property type="entry name" value="RA"/>
    <property type="match status" value="1"/>
</dbReference>
<dbReference type="InterPro" id="IPR036028">
    <property type="entry name" value="SH3-like_dom_sf"/>
</dbReference>
<evidence type="ECO:0000259" key="5">
    <source>
        <dbReference type="PROSITE" id="PS50002"/>
    </source>
</evidence>
<dbReference type="InterPro" id="IPR001452">
    <property type="entry name" value="SH3_domain"/>
</dbReference>
<protein>
    <submittedName>
        <fullName evidence="8">Protein STE50</fullName>
    </submittedName>
</protein>
<gene>
    <name evidence="8" type="primary">STE50</name>
    <name evidence="8" type="ORF">LOC62_05G007217</name>
</gene>
<dbReference type="CDD" id="cd01786">
    <property type="entry name" value="RA_STE50"/>
    <property type="match status" value="1"/>
</dbReference>
<dbReference type="EMBL" id="CP086718">
    <property type="protein sequence ID" value="WOO83695.1"/>
    <property type="molecule type" value="Genomic_DNA"/>
</dbReference>
<dbReference type="InterPro" id="IPR029071">
    <property type="entry name" value="Ubiquitin-like_domsf"/>
</dbReference>
<accession>A0AAF0YBL7</accession>
<feature type="region of interest" description="Disordered" evidence="4">
    <location>
        <begin position="348"/>
        <end position="431"/>
    </location>
</feature>
<organism evidence="8 9">
    <name type="scientific">Vanrija pseudolonga</name>
    <dbReference type="NCBI Taxonomy" id="143232"/>
    <lineage>
        <taxon>Eukaryota</taxon>
        <taxon>Fungi</taxon>
        <taxon>Dikarya</taxon>
        <taxon>Basidiomycota</taxon>
        <taxon>Agaricomycotina</taxon>
        <taxon>Tremellomycetes</taxon>
        <taxon>Trichosporonales</taxon>
        <taxon>Trichosporonaceae</taxon>
        <taxon>Vanrija</taxon>
    </lineage>
</organism>
<evidence type="ECO:0000256" key="3">
    <source>
        <dbReference type="SAM" id="Coils"/>
    </source>
</evidence>
<dbReference type="InterPro" id="IPR001660">
    <property type="entry name" value="SAM"/>
</dbReference>
<dbReference type="PANTHER" id="PTHR24135">
    <property type="entry name" value="SH3 AND MULTIPLE ANKYRIN REPEAT DOMAINS PROTEIN"/>
    <property type="match status" value="1"/>
</dbReference>
<feature type="domain" description="SH3" evidence="5">
    <location>
        <begin position="531"/>
        <end position="591"/>
    </location>
</feature>
<evidence type="ECO:0000256" key="4">
    <source>
        <dbReference type="SAM" id="MobiDB-lite"/>
    </source>
</evidence>
<dbReference type="SUPFAM" id="SSF54236">
    <property type="entry name" value="Ubiquitin-like"/>
    <property type="match status" value="1"/>
</dbReference>
<dbReference type="Gene3D" id="2.30.30.40">
    <property type="entry name" value="SH3 Domains"/>
    <property type="match status" value="2"/>
</dbReference>
<feature type="region of interest" description="Disordered" evidence="4">
    <location>
        <begin position="190"/>
        <end position="265"/>
    </location>
</feature>
<dbReference type="PROSITE" id="PS50200">
    <property type="entry name" value="RA"/>
    <property type="match status" value="1"/>
</dbReference>
<dbReference type="GeneID" id="87810390"/>
<dbReference type="SUPFAM" id="SSF50044">
    <property type="entry name" value="SH3-domain"/>
    <property type="match status" value="2"/>
</dbReference>
<feature type="compositionally biased region" description="Polar residues" evidence="4">
    <location>
        <begin position="393"/>
        <end position="402"/>
    </location>
</feature>
<dbReference type="Gene3D" id="1.10.150.50">
    <property type="entry name" value="Transcription Factor, Ets-1"/>
    <property type="match status" value="1"/>
</dbReference>
<keyword evidence="1 2" id="KW-0728">SH3 domain</keyword>
<dbReference type="AlphaFoldDB" id="A0AAF0YBL7"/>
<evidence type="ECO:0000256" key="1">
    <source>
        <dbReference type="ARBA" id="ARBA00022443"/>
    </source>
</evidence>